<evidence type="ECO:0000256" key="4">
    <source>
        <dbReference type="ARBA" id="ARBA00010731"/>
    </source>
</evidence>
<keyword evidence="15" id="KW-0137">Centromere</keyword>
<dbReference type="OrthoDB" id="5573898at2759"/>
<keyword evidence="18" id="KW-1185">Reference proteome</keyword>
<feature type="compositionally biased region" description="Basic and acidic residues" evidence="16">
    <location>
        <begin position="107"/>
        <end position="116"/>
    </location>
</feature>
<dbReference type="AlphaFoldDB" id="A0A0M8MLP2"/>
<dbReference type="GO" id="GO:0072686">
    <property type="term" value="C:mitotic spindle"/>
    <property type="evidence" value="ECO:0007669"/>
    <property type="project" value="InterPro"/>
</dbReference>
<evidence type="ECO:0000256" key="7">
    <source>
        <dbReference type="ARBA" id="ARBA00022490"/>
    </source>
</evidence>
<feature type="region of interest" description="Disordered" evidence="16">
    <location>
        <begin position="153"/>
        <end position="214"/>
    </location>
</feature>
<dbReference type="InterPro" id="IPR013964">
    <property type="entry name" value="DASH_Ask1"/>
</dbReference>
<gene>
    <name evidence="17" type="ORF">Malapachy_3991</name>
</gene>
<feature type="region of interest" description="Disordered" evidence="16">
    <location>
        <begin position="84"/>
        <end position="132"/>
    </location>
</feature>
<evidence type="ECO:0000313" key="18">
    <source>
        <dbReference type="Proteomes" id="UP000037751"/>
    </source>
</evidence>
<evidence type="ECO:0000256" key="12">
    <source>
        <dbReference type="ARBA" id="ARBA00023212"/>
    </source>
</evidence>
<keyword evidence="7" id="KW-0963">Cytoplasm</keyword>
<dbReference type="VEuPathDB" id="FungiDB:Malapachy_3991"/>
<keyword evidence="12" id="KW-0206">Cytoskeleton</keyword>
<feature type="compositionally biased region" description="Polar residues" evidence="16">
    <location>
        <begin position="420"/>
        <end position="430"/>
    </location>
</feature>
<name>A0A0M8MLP2_9BASI</name>
<dbReference type="GO" id="GO:0008608">
    <property type="term" value="P:attachment of spindle microtubules to kinetochore"/>
    <property type="evidence" value="ECO:0007669"/>
    <property type="project" value="InterPro"/>
</dbReference>
<keyword evidence="6" id="KW-0158">Chromosome</keyword>
<dbReference type="GeneID" id="28730323"/>
<protein>
    <recommendedName>
        <fullName evidence="5">DASH complex subunit ASK1</fullName>
    </recommendedName>
</protein>
<dbReference type="GO" id="GO:0005874">
    <property type="term" value="C:microtubule"/>
    <property type="evidence" value="ECO:0007669"/>
    <property type="project" value="UniProtKB-KW"/>
</dbReference>
<evidence type="ECO:0000256" key="10">
    <source>
        <dbReference type="ARBA" id="ARBA00022776"/>
    </source>
</evidence>
<evidence type="ECO:0000256" key="15">
    <source>
        <dbReference type="ARBA" id="ARBA00023328"/>
    </source>
</evidence>
<evidence type="ECO:0000256" key="11">
    <source>
        <dbReference type="ARBA" id="ARBA00022838"/>
    </source>
</evidence>
<feature type="compositionally biased region" description="Polar residues" evidence="16">
    <location>
        <begin position="117"/>
        <end position="132"/>
    </location>
</feature>
<keyword evidence="14" id="KW-0131">Cell cycle</keyword>
<feature type="compositionally biased region" description="Low complexity" evidence="16">
    <location>
        <begin position="311"/>
        <end position="324"/>
    </location>
</feature>
<feature type="region of interest" description="Disordered" evidence="16">
    <location>
        <begin position="412"/>
        <end position="451"/>
    </location>
</feature>
<evidence type="ECO:0000256" key="6">
    <source>
        <dbReference type="ARBA" id="ARBA00022454"/>
    </source>
</evidence>
<dbReference type="Proteomes" id="UP000037751">
    <property type="component" value="Unassembled WGS sequence"/>
</dbReference>
<dbReference type="GO" id="GO:0044732">
    <property type="term" value="C:mitotic spindle pole body"/>
    <property type="evidence" value="ECO:0007669"/>
    <property type="project" value="TreeGrafter"/>
</dbReference>
<comment type="caution">
    <text evidence="17">The sequence shown here is derived from an EMBL/GenBank/DDBJ whole genome shotgun (WGS) entry which is preliminary data.</text>
</comment>
<keyword evidence="11" id="KW-0995">Kinetochore</keyword>
<evidence type="ECO:0000256" key="3">
    <source>
        <dbReference type="ARBA" id="ARBA00004629"/>
    </source>
</evidence>
<dbReference type="PANTHER" id="PTHR28200:SF1">
    <property type="entry name" value="DASH COMPLEX SUBUNIT ASK1"/>
    <property type="match status" value="1"/>
</dbReference>
<evidence type="ECO:0000256" key="8">
    <source>
        <dbReference type="ARBA" id="ARBA00022618"/>
    </source>
</evidence>
<proteinExistence type="inferred from homology"/>
<keyword evidence="8" id="KW-0132">Cell division</keyword>
<dbReference type="RefSeq" id="XP_017991710.1">
    <property type="nucleotide sequence ID" value="XM_018138447.1"/>
</dbReference>
<dbReference type="Pfam" id="PF08655">
    <property type="entry name" value="DASH_Ask1"/>
    <property type="match status" value="1"/>
</dbReference>
<evidence type="ECO:0000256" key="5">
    <source>
        <dbReference type="ARBA" id="ARBA00014520"/>
    </source>
</evidence>
<feature type="compositionally biased region" description="Acidic residues" evidence="16">
    <location>
        <begin position="248"/>
        <end position="260"/>
    </location>
</feature>
<sequence length="476" mass="52126">MSENVAVGEQLMQLDQAITATLQEIDENFSQAHQIVTSRILPAIREYEASCSQTWQAARFWKQFFEASAQVSLSQQPLEELEETLHEPMDPSESLHPPTTYAMEPEDSVHATRDSDQIQSPPRLSTSIYAGRTESNVLETPFERLKRDVEASRMDDSAWRDAPLPTGDMSVANDPSVALSDIPRSSSPVKNRRRSSARPRVSVVAGQDGLPANPFMTGDATKAWNGIADLRTTPLRSHHHVASHREGQEEEQDDEGDEDTSLALPPSISPPVTMQFSVPQSKYLKTPAKEAARRVVHDLLRSVGGDEDDLSAASPSMTAPTSGSARRKSVVGTPLVKRGPQHRRDSLPTPPTITKVYHAPPEEEATSSHSRAGLQLDEDEDGPVRPDDASSPLPSMFDSLLQVNDHHDAKLQEATLPSLDPTQISGQQSRSIEDDTLFGLGPRRGPDGVKDQVVGRTLSSAVRRSSDELRLLGEMP</sequence>
<keyword evidence="13" id="KW-0539">Nucleus</keyword>
<feature type="region of interest" description="Disordered" evidence="16">
    <location>
        <begin position="237"/>
        <end position="274"/>
    </location>
</feature>
<accession>A0A0M8MLP2</accession>
<dbReference type="PANTHER" id="PTHR28200">
    <property type="entry name" value="DASH COMPLEX SUBUNIT ASK1"/>
    <property type="match status" value="1"/>
</dbReference>
<evidence type="ECO:0000256" key="1">
    <source>
        <dbReference type="ARBA" id="ARBA00004123"/>
    </source>
</evidence>
<evidence type="ECO:0000256" key="14">
    <source>
        <dbReference type="ARBA" id="ARBA00023306"/>
    </source>
</evidence>
<evidence type="ECO:0000256" key="13">
    <source>
        <dbReference type="ARBA" id="ARBA00023242"/>
    </source>
</evidence>
<dbReference type="STRING" id="77020.A0A0M8MLP2"/>
<dbReference type="GO" id="GO:0051301">
    <property type="term" value="P:cell division"/>
    <property type="evidence" value="ECO:0007669"/>
    <property type="project" value="UniProtKB-KW"/>
</dbReference>
<comment type="similarity">
    <text evidence="4">Belongs to the DASH complex ASK1 family.</text>
</comment>
<keyword evidence="10" id="KW-0498">Mitosis</keyword>
<evidence type="ECO:0000256" key="2">
    <source>
        <dbReference type="ARBA" id="ARBA00004186"/>
    </source>
</evidence>
<reference evidence="17 18" key="1">
    <citation type="submission" date="2015-07" db="EMBL/GenBank/DDBJ databases">
        <title>Draft Genome Sequence of Malassezia furfur CBS1878 and Malassezia pachydermatis CBS1879.</title>
        <authorList>
            <person name="Triana S."/>
            <person name="Ohm R."/>
            <person name="Gonzalez A."/>
            <person name="DeCock H."/>
            <person name="Restrepo S."/>
            <person name="Celis A."/>
        </authorList>
    </citation>
    <scope>NUCLEOTIDE SEQUENCE [LARGE SCALE GENOMIC DNA]</scope>
    <source>
        <strain evidence="17 18">CBS 1879</strain>
    </source>
</reference>
<dbReference type="GO" id="GO:0042729">
    <property type="term" value="C:DASH complex"/>
    <property type="evidence" value="ECO:0007669"/>
    <property type="project" value="InterPro"/>
</dbReference>
<evidence type="ECO:0000256" key="9">
    <source>
        <dbReference type="ARBA" id="ARBA00022701"/>
    </source>
</evidence>
<evidence type="ECO:0000256" key="16">
    <source>
        <dbReference type="SAM" id="MobiDB-lite"/>
    </source>
</evidence>
<keyword evidence="9" id="KW-0493">Microtubule</keyword>
<organism evidence="17 18">
    <name type="scientific">Malassezia pachydermatis</name>
    <dbReference type="NCBI Taxonomy" id="77020"/>
    <lineage>
        <taxon>Eukaryota</taxon>
        <taxon>Fungi</taxon>
        <taxon>Dikarya</taxon>
        <taxon>Basidiomycota</taxon>
        <taxon>Ustilaginomycotina</taxon>
        <taxon>Malasseziomycetes</taxon>
        <taxon>Malasseziales</taxon>
        <taxon>Malasseziaceae</taxon>
        <taxon>Malassezia</taxon>
    </lineage>
</organism>
<evidence type="ECO:0000313" key="17">
    <source>
        <dbReference type="EMBL" id="KOS14078.1"/>
    </source>
</evidence>
<dbReference type="EMBL" id="LGAV01000004">
    <property type="protein sequence ID" value="KOS14078.1"/>
    <property type="molecule type" value="Genomic_DNA"/>
</dbReference>
<feature type="region of interest" description="Disordered" evidence="16">
    <location>
        <begin position="305"/>
        <end position="397"/>
    </location>
</feature>
<comment type="subcellular location">
    <subcellularLocation>
        <location evidence="3">Chromosome</location>
        <location evidence="3">Centromere</location>
        <location evidence="3">Kinetochore</location>
    </subcellularLocation>
    <subcellularLocation>
        <location evidence="2">Cytoplasm</location>
        <location evidence="2">Cytoskeleton</location>
        <location evidence="2">Spindle</location>
    </subcellularLocation>
    <subcellularLocation>
        <location evidence="1">Nucleus</location>
    </subcellularLocation>
</comment>